<keyword evidence="2" id="KW-0853">WD repeat</keyword>
<keyword evidence="3" id="KW-0677">Repeat</keyword>
<dbReference type="OrthoDB" id="9890280at2759"/>
<dbReference type="InterPro" id="IPR050853">
    <property type="entry name" value="WD_repeat_DNA-damage-binding"/>
</dbReference>
<dbReference type="EMBL" id="JAFCMP010000535">
    <property type="protein sequence ID" value="KAG5176680.1"/>
    <property type="molecule type" value="Genomic_DNA"/>
</dbReference>
<evidence type="ECO:0000256" key="1">
    <source>
        <dbReference type="ARBA" id="ARBA00005434"/>
    </source>
</evidence>
<evidence type="ECO:0000256" key="3">
    <source>
        <dbReference type="ARBA" id="ARBA00022737"/>
    </source>
</evidence>
<sequence>ASLDTTVCLWDARNMGKHHSAPKVSARKPLATLPHARSVNSAHFAPAGAYLVTTCQDDRLHLYDTLAFAAALGESIAHNNQTGRWLTKFQAVWDPKASDLFVCGSMSKGPHGIDAFNATAAAAGKPPIATRLEGGEVMTSIQSVVACHPRLPLVAGINASGRCHVFRQR</sequence>
<dbReference type="GO" id="GO:0003677">
    <property type="term" value="F:DNA binding"/>
    <property type="evidence" value="ECO:0007669"/>
    <property type="project" value="TreeGrafter"/>
</dbReference>
<evidence type="ECO:0000313" key="5">
    <source>
        <dbReference type="Proteomes" id="UP000664859"/>
    </source>
</evidence>
<evidence type="ECO:0000256" key="2">
    <source>
        <dbReference type="ARBA" id="ARBA00022574"/>
    </source>
</evidence>
<comment type="caution">
    <text evidence="4">The sequence shown here is derived from an EMBL/GenBank/DDBJ whole genome shotgun (WGS) entry which is preliminary data.</text>
</comment>
<dbReference type="Proteomes" id="UP000664859">
    <property type="component" value="Unassembled WGS sequence"/>
</dbReference>
<dbReference type="InterPro" id="IPR015943">
    <property type="entry name" value="WD40/YVTN_repeat-like_dom_sf"/>
</dbReference>
<dbReference type="PANTHER" id="PTHR14773:SF0">
    <property type="entry name" value="WD REPEAT-CONTAINING PROTEIN 76"/>
    <property type="match status" value="1"/>
</dbReference>
<dbReference type="Pfam" id="PF00400">
    <property type="entry name" value="WD40"/>
    <property type="match status" value="1"/>
</dbReference>
<comment type="similarity">
    <text evidence="1">Belongs to the WD repeat DDB2/WDR76 family.</text>
</comment>
<organism evidence="4 5">
    <name type="scientific">Tribonema minus</name>
    <dbReference type="NCBI Taxonomy" id="303371"/>
    <lineage>
        <taxon>Eukaryota</taxon>
        <taxon>Sar</taxon>
        <taxon>Stramenopiles</taxon>
        <taxon>Ochrophyta</taxon>
        <taxon>PX clade</taxon>
        <taxon>Xanthophyceae</taxon>
        <taxon>Tribonematales</taxon>
        <taxon>Tribonemataceae</taxon>
        <taxon>Tribonema</taxon>
    </lineage>
</organism>
<protein>
    <submittedName>
        <fullName evidence="4">Uncharacterized protein</fullName>
    </submittedName>
</protein>
<keyword evidence="5" id="KW-1185">Reference proteome</keyword>
<evidence type="ECO:0000313" key="4">
    <source>
        <dbReference type="EMBL" id="KAG5176680.1"/>
    </source>
</evidence>
<dbReference type="PANTHER" id="PTHR14773">
    <property type="entry name" value="WD REPEAT-CONTAINING PROTEIN 76"/>
    <property type="match status" value="1"/>
</dbReference>
<dbReference type="AlphaFoldDB" id="A0A836C879"/>
<gene>
    <name evidence="4" type="ORF">JKP88DRAFT_171117</name>
</gene>
<dbReference type="GO" id="GO:2000001">
    <property type="term" value="P:regulation of DNA damage checkpoint"/>
    <property type="evidence" value="ECO:0007669"/>
    <property type="project" value="TreeGrafter"/>
</dbReference>
<dbReference type="Gene3D" id="2.130.10.10">
    <property type="entry name" value="YVTN repeat-like/Quinoprotein amine dehydrogenase"/>
    <property type="match status" value="1"/>
</dbReference>
<dbReference type="SUPFAM" id="SSF50978">
    <property type="entry name" value="WD40 repeat-like"/>
    <property type="match status" value="1"/>
</dbReference>
<feature type="non-terminal residue" evidence="4">
    <location>
        <position position="169"/>
    </location>
</feature>
<accession>A0A836C879</accession>
<name>A0A836C879_9STRA</name>
<dbReference type="InterPro" id="IPR036322">
    <property type="entry name" value="WD40_repeat_dom_sf"/>
</dbReference>
<dbReference type="GO" id="GO:0005634">
    <property type="term" value="C:nucleus"/>
    <property type="evidence" value="ECO:0007669"/>
    <property type="project" value="TreeGrafter"/>
</dbReference>
<dbReference type="SMART" id="SM00320">
    <property type="entry name" value="WD40"/>
    <property type="match status" value="1"/>
</dbReference>
<proteinExistence type="inferred from homology"/>
<reference evidence="4" key="1">
    <citation type="submission" date="2021-02" db="EMBL/GenBank/DDBJ databases">
        <title>First Annotated Genome of the Yellow-green Alga Tribonema minus.</title>
        <authorList>
            <person name="Mahan K.M."/>
        </authorList>
    </citation>
    <scope>NUCLEOTIDE SEQUENCE</scope>
    <source>
        <strain evidence="4">UTEX B ZZ1240</strain>
    </source>
</reference>
<dbReference type="InterPro" id="IPR001680">
    <property type="entry name" value="WD40_rpt"/>
</dbReference>